<evidence type="ECO:0000313" key="2">
    <source>
        <dbReference type="EMBL" id="QGY39728.1"/>
    </source>
</evidence>
<gene>
    <name evidence="2" type="ORF">GM415_06215</name>
</gene>
<sequence length="375" mass="40594">MKILHVITGLDVGGAETMLYRLCSGMNPNRFESRVVSLIPPGPVGEQLSGAGIEVDSLDMRRGVPSPAGLFKLVRLIRSWRPDLIQTWLYHADLAGLMAAKLAFPLGGGPKVAWNIRCSYMALEEYRRLTGLTLRACAALSGLPDLILTNSHDAKRFHQELGYHPKRFEVVHNGFDIDRFKPDPAAREEVRRELSVDSDSLIIGQVARFDPMKDHQTMIRAAAAVQSDRETVFVFAGRGMDHDNLDLATWLAESGLDPARVRLLGERADVPRLMAAMDIHVSSSLGESFPGAVGEAMACGVPNVVTDVGDAALLAGETGVTVPPGDPAALATALSRLAALEPGALRTMGQAARLRIAERFSLSAMVECYERIYAA</sequence>
<dbReference type="Proteomes" id="UP000428328">
    <property type="component" value="Chromosome"/>
</dbReference>
<dbReference type="RefSeq" id="WP_158946953.1">
    <property type="nucleotide sequence ID" value="NZ_CP046400.1"/>
</dbReference>
<dbReference type="EMBL" id="CP046400">
    <property type="protein sequence ID" value="QGY39728.1"/>
    <property type="molecule type" value="Genomic_DNA"/>
</dbReference>
<dbReference type="SUPFAM" id="SSF53756">
    <property type="entry name" value="UDP-Glycosyltransferase/glycogen phosphorylase"/>
    <property type="match status" value="1"/>
</dbReference>
<accession>A0A6I6JFE0</accession>
<dbReference type="InterPro" id="IPR028098">
    <property type="entry name" value="Glyco_trans_4-like_N"/>
</dbReference>
<evidence type="ECO:0000259" key="1">
    <source>
        <dbReference type="Pfam" id="PF13439"/>
    </source>
</evidence>
<dbReference type="Pfam" id="PF13692">
    <property type="entry name" value="Glyco_trans_1_4"/>
    <property type="match status" value="1"/>
</dbReference>
<dbReference type="AlphaFoldDB" id="A0A6I6JFE0"/>
<dbReference type="CDD" id="cd03807">
    <property type="entry name" value="GT4_WbnK-like"/>
    <property type="match status" value="1"/>
</dbReference>
<organism evidence="2 3">
    <name type="scientific">Pseudodesulfovibrio cashew</name>
    <dbReference type="NCBI Taxonomy" id="2678688"/>
    <lineage>
        <taxon>Bacteria</taxon>
        <taxon>Pseudomonadati</taxon>
        <taxon>Thermodesulfobacteriota</taxon>
        <taxon>Desulfovibrionia</taxon>
        <taxon>Desulfovibrionales</taxon>
        <taxon>Desulfovibrionaceae</taxon>
    </lineage>
</organism>
<dbReference type="KEGG" id="psel:GM415_06215"/>
<reference evidence="2 3" key="1">
    <citation type="submission" date="2019-11" db="EMBL/GenBank/DDBJ databases">
        <authorList>
            <person name="Zheng R.K."/>
            <person name="Sun C.M."/>
        </authorList>
    </citation>
    <scope>NUCLEOTIDE SEQUENCE [LARGE SCALE GENOMIC DNA]</scope>
    <source>
        <strain evidence="2 3">SRB007</strain>
    </source>
</reference>
<protein>
    <submittedName>
        <fullName evidence="2">Glycosyltransferase</fullName>
    </submittedName>
</protein>
<feature type="domain" description="Glycosyltransferase subfamily 4-like N-terminal" evidence="1">
    <location>
        <begin position="12"/>
        <end position="179"/>
    </location>
</feature>
<evidence type="ECO:0000313" key="3">
    <source>
        <dbReference type="Proteomes" id="UP000428328"/>
    </source>
</evidence>
<proteinExistence type="predicted"/>
<dbReference type="GO" id="GO:0016757">
    <property type="term" value="F:glycosyltransferase activity"/>
    <property type="evidence" value="ECO:0007669"/>
    <property type="project" value="UniProtKB-ARBA"/>
</dbReference>
<dbReference type="PANTHER" id="PTHR12526:SF634">
    <property type="entry name" value="BLL3361 PROTEIN"/>
    <property type="match status" value="1"/>
</dbReference>
<dbReference type="Gene3D" id="3.40.50.2000">
    <property type="entry name" value="Glycogen Phosphorylase B"/>
    <property type="match status" value="2"/>
</dbReference>
<keyword evidence="2" id="KW-0808">Transferase</keyword>
<dbReference type="PANTHER" id="PTHR12526">
    <property type="entry name" value="GLYCOSYLTRANSFERASE"/>
    <property type="match status" value="1"/>
</dbReference>
<dbReference type="Pfam" id="PF13439">
    <property type="entry name" value="Glyco_transf_4"/>
    <property type="match status" value="1"/>
</dbReference>
<keyword evidence="3" id="KW-1185">Reference proteome</keyword>
<name>A0A6I6JFE0_9BACT</name>